<feature type="signal peptide" evidence="6">
    <location>
        <begin position="1"/>
        <end position="21"/>
    </location>
</feature>
<dbReference type="InterPro" id="IPR002491">
    <property type="entry name" value="ABC_transptr_periplasmic_BD"/>
</dbReference>
<keyword evidence="9" id="KW-1185">Reference proteome</keyword>
<accession>A0AA37SDW6</accession>
<dbReference type="PANTHER" id="PTHR30532">
    <property type="entry name" value="IRON III DICITRATE-BINDING PERIPLASMIC PROTEIN"/>
    <property type="match status" value="1"/>
</dbReference>
<dbReference type="GO" id="GO:1901678">
    <property type="term" value="P:iron coordination entity transport"/>
    <property type="evidence" value="ECO:0007669"/>
    <property type="project" value="UniProtKB-ARBA"/>
</dbReference>
<reference evidence="8" key="1">
    <citation type="journal article" date="2014" name="Int. J. Syst. Evol. Microbiol.">
        <title>Complete genome sequence of Corynebacterium casei LMG S-19264T (=DSM 44701T), isolated from a smear-ripened cheese.</title>
        <authorList>
            <consortium name="US DOE Joint Genome Institute (JGI-PGF)"/>
            <person name="Walter F."/>
            <person name="Albersmeier A."/>
            <person name="Kalinowski J."/>
            <person name="Ruckert C."/>
        </authorList>
    </citation>
    <scope>NUCLEOTIDE SEQUENCE</scope>
    <source>
        <strain evidence="8">NBRC 110071</strain>
    </source>
</reference>
<reference evidence="8" key="2">
    <citation type="submission" date="2023-01" db="EMBL/GenBank/DDBJ databases">
        <title>Draft genome sequence of Litoribrevibacter albus strain NBRC 110071.</title>
        <authorList>
            <person name="Sun Q."/>
            <person name="Mori K."/>
        </authorList>
    </citation>
    <scope>NUCLEOTIDE SEQUENCE</scope>
    <source>
        <strain evidence="8">NBRC 110071</strain>
    </source>
</reference>
<evidence type="ECO:0000256" key="3">
    <source>
        <dbReference type="ARBA" id="ARBA00022448"/>
    </source>
</evidence>
<evidence type="ECO:0000256" key="2">
    <source>
        <dbReference type="ARBA" id="ARBA00008814"/>
    </source>
</evidence>
<name>A0AA37SDW6_9GAMM</name>
<proteinExistence type="inferred from homology"/>
<keyword evidence="4" id="KW-0408">Iron</keyword>
<evidence type="ECO:0000256" key="6">
    <source>
        <dbReference type="SAM" id="SignalP"/>
    </source>
</evidence>
<dbReference type="RefSeq" id="WP_284382841.1">
    <property type="nucleotide sequence ID" value="NZ_BSNM01000016.1"/>
</dbReference>
<protein>
    <submittedName>
        <fullName evidence="8">Ferrichrome ABC transporter substrate-binding protein</fullName>
    </submittedName>
</protein>
<sequence length="336" mass="37515">MRSVIQFGVAWLLLCFSAFSAAISFPHDLGVVELEQTPTRVVALNWSHAEMLLSLGVTPVGVTNISGYKKWQSNNPVLPDSVEEVGFRASPDLRKLRALKPDLIVGYRFRHQRIYKQLSDIAPTLIFNQYPHGEDQDDYPARMQRVFLQLADVFDKRSQAQVILDEMDEKIRKARLTIEAAGLNGQPVVFGKFVGMGLGLRVYNDHSLAGATINRLGLDNRWQAAIEGRDFSHIPLSQMYLLGDANLIYVGDLHKEGRRMIESPVWPLLPFVQRERTFQSPALWSFGGPESAVRMAENIAQLLTQATLENKGEESAAAVLKETVNVGEAVTLGETK</sequence>
<keyword evidence="3" id="KW-0813">Transport</keyword>
<evidence type="ECO:0000256" key="1">
    <source>
        <dbReference type="ARBA" id="ARBA00004196"/>
    </source>
</evidence>
<dbReference type="Pfam" id="PF01497">
    <property type="entry name" value="Peripla_BP_2"/>
    <property type="match status" value="1"/>
</dbReference>
<feature type="chain" id="PRO_5041271585" evidence="6">
    <location>
        <begin position="22"/>
        <end position="336"/>
    </location>
</feature>
<organism evidence="8 9">
    <name type="scientific">Litoribrevibacter albus</name>
    <dbReference type="NCBI Taxonomy" id="1473156"/>
    <lineage>
        <taxon>Bacteria</taxon>
        <taxon>Pseudomonadati</taxon>
        <taxon>Pseudomonadota</taxon>
        <taxon>Gammaproteobacteria</taxon>
        <taxon>Oceanospirillales</taxon>
        <taxon>Oceanospirillaceae</taxon>
        <taxon>Litoribrevibacter</taxon>
    </lineage>
</organism>
<dbReference type="PANTHER" id="PTHR30532:SF1">
    <property type="entry name" value="IRON(3+)-HYDROXAMATE-BINDING PROTEIN FHUD"/>
    <property type="match status" value="1"/>
</dbReference>
<evidence type="ECO:0000313" key="8">
    <source>
        <dbReference type="EMBL" id="GLQ32733.1"/>
    </source>
</evidence>
<evidence type="ECO:0000259" key="7">
    <source>
        <dbReference type="PROSITE" id="PS50983"/>
    </source>
</evidence>
<dbReference type="GO" id="GO:0030288">
    <property type="term" value="C:outer membrane-bounded periplasmic space"/>
    <property type="evidence" value="ECO:0007669"/>
    <property type="project" value="TreeGrafter"/>
</dbReference>
<evidence type="ECO:0000256" key="4">
    <source>
        <dbReference type="ARBA" id="ARBA00022496"/>
    </source>
</evidence>
<dbReference type="EMBL" id="BSNM01000016">
    <property type="protein sequence ID" value="GLQ32733.1"/>
    <property type="molecule type" value="Genomic_DNA"/>
</dbReference>
<keyword evidence="4" id="KW-0410">Iron transport</keyword>
<comment type="similarity">
    <text evidence="2">Belongs to the bacterial solute-binding protein 8 family.</text>
</comment>
<dbReference type="Proteomes" id="UP001161389">
    <property type="component" value="Unassembled WGS sequence"/>
</dbReference>
<dbReference type="AlphaFoldDB" id="A0AA37SDW6"/>
<gene>
    <name evidence="8" type="ORF">GCM10007876_32120</name>
</gene>
<evidence type="ECO:0000313" key="9">
    <source>
        <dbReference type="Proteomes" id="UP001161389"/>
    </source>
</evidence>
<dbReference type="PROSITE" id="PS50983">
    <property type="entry name" value="FE_B12_PBP"/>
    <property type="match status" value="1"/>
</dbReference>
<evidence type="ECO:0000256" key="5">
    <source>
        <dbReference type="ARBA" id="ARBA00022729"/>
    </source>
</evidence>
<feature type="domain" description="Fe/B12 periplasmic-binding" evidence="7">
    <location>
        <begin position="40"/>
        <end position="311"/>
    </location>
</feature>
<dbReference type="SUPFAM" id="SSF53807">
    <property type="entry name" value="Helical backbone' metal receptor"/>
    <property type="match status" value="1"/>
</dbReference>
<comment type="caution">
    <text evidence="8">The sequence shown here is derived from an EMBL/GenBank/DDBJ whole genome shotgun (WGS) entry which is preliminary data.</text>
</comment>
<keyword evidence="5 6" id="KW-0732">Signal</keyword>
<comment type="subcellular location">
    <subcellularLocation>
        <location evidence="1">Cell envelope</location>
    </subcellularLocation>
</comment>
<keyword evidence="4" id="KW-0406">Ion transport</keyword>
<dbReference type="Gene3D" id="3.40.50.1980">
    <property type="entry name" value="Nitrogenase molybdenum iron protein domain"/>
    <property type="match status" value="2"/>
</dbReference>
<dbReference type="CDD" id="cd01146">
    <property type="entry name" value="FhuD"/>
    <property type="match status" value="1"/>
</dbReference>
<dbReference type="InterPro" id="IPR051313">
    <property type="entry name" value="Bact_iron-sidero_bind"/>
</dbReference>